<dbReference type="AlphaFoldDB" id="A0AAP3CIW4"/>
<keyword evidence="1" id="KW-1133">Transmembrane helix</keyword>
<sequence>MIMRVTGILVGITLFMTGILLPEAKFDYPQCISFAGAFIASSSIGSLMKLKKQSATNS</sequence>
<comment type="caution">
    <text evidence="2">The sequence shown here is derived from an EMBL/GenBank/DDBJ whole genome shotgun (WGS) entry which is preliminary data.</text>
</comment>
<evidence type="ECO:0000256" key="1">
    <source>
        <dbReference type="SAM" id="Phobius"/>
    </source>
</evidence>
<evidence type="ECO:0000313" key="3">
    <source>
        <dbReference type="Proteomes" id="UP001067121"/>
    </source>
</evidence>
<gene>
    <name evidence="2" type="ORF">MOC71_10195</name>
</gene>
<evidence type="ECO:0000313" key="2">
    <source>
        <dbReference type="EMBL" id="MCY8317099.1"/>
    </source>
</evidence>
<keyword evidence="1" id="KW-0472">Membrane</keyword>
<organism evidence="2 3">
    <name type="scientific">Bacillus vallismortis</name>
    <dbReference type="NCBI Taxonomy" id="72361"/>
    <lineage>
        <taxon>Bacteria</taxon>
        <taxon>Bacillati</taxon>
        <taxon>Bacillota</taxon>
        <taxon>Bacilli</taxon>
        <taxon>Bacillales</taxon>
        <taxon>Bacillaceae</taxon>
        <taxon>Bacillus</taxon>
    </lineage>
</organism>
<reference evidence="2" key="1">
    <citation type="submission" date="2022-02" db="EMBL/GenBank/DDBJ databases">
        <title>Crop Bioprotection Bacillus Genome Sequencing.</title>
        <authorList>
            <person name="Dunlap C."/>
        </authorList>
    </citation>
    <scope>NUCLEOTIDE SEQUENCE</scope>
    <source>
        <strain evidence="2">98-1</strain>
    </source>
</reference>
<feature type="transmembrane region" description="Helical" evidence="1">
    <location>
        <begin position="32"/>
        <end position="50"/>
    </location>
</feature>
<dbReference type="Proteomes" id="UP001067121">
    <property type="component" value="Unassembled WGS sequence"/>
</dbReference>
<proteinExistence type="predicted"/>
<accession>A0AAP3CIW4</accession>
<protein>
    <submittedName>
        <fullName evidence="2">Uncharacterized protein</fullName>
    </submittedName>
</protein>
<dbReference type="EMBL" id="JALAOH010000023">
    <property type="protein sequence ID" value="MCY8317099.1"/>
    <property type="molecule type" value="Genomic_DNA"/>
</dbReference>
<dbReference type="RefSeq" id="WP_268529932.1">
    <property type="nucleotide sequence ID" value="NZ_JALAOG010000015.1"/>
</dbReference>
<keyword evidence="1" id="KW-0812">Transmembrane</keyword>
<name>A0AAP3CIW4_BACVA</name>